<organism evidence="5 6">
    <name type="scientific">Dentipellis fragilis</name>
    <dbReference type="NCBI Taxonomy" id="205917"/>
    <lineage>
        <taxon>Eukaryota</taxon>
        <taxon>Fungi</taxon>
        <taxon>Dikarya</taxon>
        <taxon>Basidiomycota</taxon>
        <taxon>Agaricomycotina</taxon>
        <taxon>Agaricomycetes</taxon>
        <taxon>Russulales</taxon>
        <taxon>Hericiaceae</taxon>
        <taxon>Dentipellis</taxon>
    </lineage>
</organism>
<evidence type="ECO:0000256" key="2">
    <source>
        <dbReference type="ARBA" id="ARBA00012329"/>
    </source>
</evidence>
<accession>A0A4Y9YB82</accession>
<dbReference type="Pfam" id="PF00731">
    <property type="entry name" value="AIRC"/>
    <property type="match status" value="1"/>
</dbReference>
<reference evidence="5 6" key="1">
    <citation type="submission" date="2019-02" db="EMBL/GenBank/DDBJ databases">
        <title>Genome sequencing of the rare red list fungi Dentipellis fragilis.</title>
        <authorList>
            <person name="Buettner E."/>
            <person name="Kellner H."/>
        </authorList>
    </citation>
    <scope>NUCLEOTIDE SEQUENCE [LARGE SCALE GENOMIC DNA]</scope>
    <source>
        <strain evidence="5 6">DSM 105465</strain>
    </source>
</reference>
<dbReference type="EMBL" id="SEOQ01000628">
    <property type="protein sequence ID" value="TFY59300.1"/>
    <property type="molecule type" value="Genomic_DNA"/>
</dbReference>
<evidence type="ECO:0000256" key="3">
    <source>
        <dbReference type="ARBA" id="ARBA00022755"/>
    </source>
</evidence>
<dbReference type="PANTHER" id="PTHR23046">
    <property type="entry name" value="PHOSPHORIBOSYLAMINOIMIDAZOLE CARBOXYLASE CATALYTIC SUBUNIT"/>
    <property type="match status" value="1"/>
</dbReference>
<dbReference type="OrthoDB" id="15425at2759"/>
<evidence type="ECO:0000259" key="4">
    <source>
        <dbReference type="SMART" id="SM01001"/>
    </source>
</evidence>
<dbReference type="UniPathway" id="UPA00074">
    <property type="reaction ID" value="UER00130"/>
</dbReference>
<sequence length="114" mass="11835">LRTIIAGAGGAAHLPGMVAAMTALPVIGVPVKGSSLDGVDSLHSIVQMPRGIPVATVAINNGTNAGLLAVRILGAGIPHLVDDMEAYLRSLESEVLAKVDKLEEVGWENYEVKR</sequence>
<proteinExistence type="predicted"/>
<evidence type="ECO:0000313" key="5">
    <source>
        <dbReference type="EMBL" id="TFY59300.1"/>
    </source>
</evidence>
<dbReference type="PANTHER" id="PTHR23046:SF2">
    <property type="entry name" value="PHOSPHORIBOSYLAMINOIMIDAZOLE CARBOXYLASE"/>
    <property type="match status" value="1"/>
</dbReference>
<feature type="domain" description="PurE" evidence="4">
    <location>
        <begin position="2"/>
        <end position="95"/>
    </location>
</feature>
<dbReference type="GO" id="GO:0006189">
    <property type="term" value="P:'de novo' IMP biosynthetic process"/>
    <property type="evidence" value="ECO:0007669"/>
    <property type="project" value="UniProtKB-UniPathway"/>
</dbReference>
<comment type="pathway">
    <text evidence="1">Purine metabolism; IMP biosynthesis via de novo pathway; 5-amino-1-(5-phospho-D-ribosyl)imidazole-4-carboxylate from 5-amino-1-(5-phospho-D-ribosyl)imidazole (carboxylase route): step 1/1.</text>
</comment>
<dbReference type="AlphaFoldDB" id="A0A4Y9YB82"/>
<comment type="caution">
    <text evidence="5">The sequence shown here is derived from an EMBL/GenBank/DDBJ whole genome shotgun (WGS) entry which is preliminary data.</text>
</comment>
<name>A0A4Y9YB82_9AGAM</name>
<dbReference type="InterPro" id="IPR000031">
    <property type="entry name" value="PurE_dom"/>
</dbReference>
<keyword evidence="6" id="KW-1185">Reference proteome</keyword>
<gene>
    <name evidence="5" type="ORF">EVG20_g7842</name>
</gene>
<dbReference type="EC" id="4.1.1.21" evidence="2"/>
<dbReference type="Proteomes" id="UP000298327">
    <property type="component" value="Unassembled WGS sequence"/>
</dbReference>
<evidence type="ECO:0000313" key="6">
    <source>
        <dbReference type="Proteomes" id="UP000298327"/>
    </source>
</evidence>
<dbReference type="Gene3D" id="3.40.50.1970">
    <property type="match status" value="1"/>
</dbReference>
<keyword evidence="3" id="KW-0658">Purine biosynthesis</keyword>
<dbReference type="STRING" id="205917.A0A4Y9YB82"/>
<dbReference type="InterPro" id="IPR024694">
    <property type="entry name" value="PurE_prokaryotes"/>
</dbReference>
<dbReference type="SUPFAM" id="SSF52255">
    <property type="entry name" value="N5-CAIR mutase (phosphoribosylaminoimidazole carboxylase, PurE)"/>
    <property type="match status" value="1"/>
</dbReference>
<dbReference type="SMART" id="SM01001">
    <property type="entry name" value="AIRC"/>
    <property type="match status" value="1"/>
</dbReference>
<feature type="non-terminal residue" evidence="5">
    <location>
        <position position="1"/>
    </location>
</feature>
<protein>
    <recommendedName>
        <fullName evidence="2">phosphoribosylaminoimidazole carboxylase</fullName>
        <ecNumber evidence="2">4.1.1.21</ecNumber>
    </recommendedName>
</protein>
<evidence type="ECO:0000256" key="1">
    <source>
        <dbReference type="ARBA" id="ARBA00004747"/>
    </source>
</evidence>
<dbReference type="GO" id="GO:0004638">
    <property type="term" value="F:phosphoribosylaminoimidazole carboxylase activity"/>
    <property type="evidence" value="ECO:0007669"/>
    <property type="project" value="UniProtKB-EC"/>
</dbReference>